<proteinExistence type="inferred from homology"/>
<dbReference type="VEuPathDB" id="FungiDB:BD410DRAFT_780245"/>
<feature type="transmembrane region" description="Helical" evidence="4">
    <location>
        <begin position="84"/>
        <end position="102"/>
    </location>
</feature>
<dbReference type="SUPFAM" id="SSF52540">
    <property type="entry name" value="P-loop containing nucleoside triphosphate hydrolases"/>
    <property type="match status" value="1"/>
</dbReference>
<dbReference type="InterPro" id="IPR017871">
    <property type="entry name" value="ABC_transporter-like_CS"/>
</dbReference>
<evidence type="ECO:0000256" key="2">
    <source>
        <dbReference type="ARBA" id="ARBA00022840"/>
    </source>
</evidence>
<name>A0A4R5XF23_9AGAM</name>
<keyword evidence="7" id="KW-1185">Reference proteome</keyword>
<keyword evidence="6" id="KW-0378">Hydrolase</keyword>
<gene>
    <name evidence="6" type="ORF">BD410DRAFT_780245</name>
</gene>
<keyword evidence="2" id="KW-0067">ATP-binding</keyword>
<comment type="similarity">
    <text evidence="3">Belongs to the ABC transporter superfamily. ABCB family. Heavy Metal importer (TC 3.A.1.210) subfamily.</text>
</comment>
<dbReference type="GO" id="GO:0016887">
    <property type="term" value="F:ATP hydrolysis activity"/>
    <property type="evidence" value="ECO:0007669"/>
    <property type="project" value="InterPro"/>
</dbReference>
<evidence type="ECO:0000256" key="4">
    <source>
        <dbReference type="SAM" id="Phobius"/>
    </source>
</evidence>
<dbReference type="GO" id="GO:0005524">
    <property type="term" value="F:ATP binding"/>
    <property type="evidence" value="ECO:0007669"/>
    <property type="project" value="UniProtKB-KW"/>
</dbReference>
<dbReference type="CDD" id="cd03228">
    <property type="entry name" value="ABCC_MRP_Like"/>
    <property type="match status" value="1"/>
</dbReference>
<feature type="domain" description="ABC transporter" evidence="5">
    <location>
        <begin position="426"/>
        <end position="693"/>
    </location>
</feature>
<dbReference type="OrthoDB" id="6500128at2759"/>
<accession>A0A4R5XF23</accession>
<evidence type="ECO:0000313" key="7">
    <source>
        <dbReference type="Proteomes" id="UP000294933"/>
    </source>
</evidence>
<dbReference type="PROSITE" id="PS50893">
    <property type="entry name" value="ABC_TRANSPORTER_2"/>
    <property type="match status" value="1"/>
</dbReference>
<dbReference type="PANTHER" id="PTHR24221">
    <property type="entry name" value="ATP-BINDING CASSETTE SUB-FAMILY B"/>
    <property type="match status" value="1"/>
</dbReference>
<dbReference type="Pfam" id="PF00005">
    <property type="entry name" value="ABC_tran"/>
    <property type="match status" value="1"/>
</dbReference>
<reference evidence="6 7" key="1">
    <citation type="submission" date="2018-06" db="EMBL/GenBank/DDBJ databases">
        <title>A transcriptomic atlas of mushroom development highlights an independent origin of complex multicellularity.</title>
        <authorList>
            <consortium name="DOE Joint Genome Institute"/>
            <person name="Krizsan K."/>
            <person name="Almasi E."/>
            <person name="Merenyi Z."/>
            <person name="Sahu N."/>
            <person name="Viragh M."/>
            <person name="Koszo T."/>
            <person name="Mondo S."/>
            <person name="Kiss B."/>
            <person name="Balint B."/>
            <person name="Kues U."/>
            <person name="Barry K."/>
            <person name="Hegedus J.C."/>
            <person name="Henrissat B."/>
            <person name="Johnson J."/>
            <person name="Lipzen A."/>
            <person name="Ohm R."/>
            <person name="Nagy I."/>
            <person name="Pangilinan J."/>
            <person name="Yan J."/>
            <person name="Xiong Y."/>
            <person name="Grigoriev I.V."/>
            <person name="Hibbett D.S."/>
            <person name="Nagy L.G."/>
        </authorList>
    </citation>
    <scope>NUCLEOTIDE SEQUENCE [LARGE SCALE GENOMIC DNA]</scope>
    <source>
        <strain evidence="6 7">SZMC22713</strain>
    </source>
</reference>
<keyword evidence="4" id="KW-0472">Membrane</keyword>
<evidence type="ECO:0000256" key="1">
    <source>
        <dbReference type="ARBA" id="ARBA00022741"/>
    </source>
</evidence>
<dbReference type="AlphaFoldDB" id="A0A4R5XF23"/>
<dbReference type="InterPro" id="IPR027417">
    <property type="entry name" value="P-loop_NTPase"/>
</dbReference>
<dbReference type="EMBL" id="ML170156">
    <property type="protein sequence ID" value="TDL29759.1"/>
    <property type="molecule type" value="Genomic_DNA"/>
</dbReference>
<dbReference type="PROSITE" id="PS00211">
    <property type="entry name" value="ABC_TRANSPORTER_1"/>
    <property type="match status" value="1"/>
</dbReference>
<dbReference type="InterPro" id="IPR039421">
    <property type="entry name" value="Type_1_exporter"/>
</dbReference>
<dbReference type="Gene3D" id="3.40.50.300">
    <property type="entry name" value="P-loop containing nucleotide triphosphate hydrolases"/>
    <property type="match status" value="1"/>
</dbReference>
<dbReference type="SMART" id="SM00382">
    <property type="entry name" value="AAA"/>
    <property type="match status" value="1"/>
</dbReference>
<evidence type="ECO:0000313" key="6">
    <source>
        <dbReference type="EMBL" id="TDL29759.1"/>
    </source>
</evidence>
<dbReference type="InterPro" id="IPR003439">
    <property type="entry name" value="ABC_transporter-like_ATP-bd"/>
</dbReference>
<keyword evidence="4" id="KW-1133">Transmembrane helix</keyword>
<protein>
    <submittedName>
        <fullName evidence="6">P-loop containing nucleoside triphosphate hydrolase protein</fullName>
    </submittedName>
</protein>
<organism evidence="6 7">
    <name type="scientific">Rickenella mellea</name>
    <dbReference type="NCBI Taxonomy" id="50990"/>
    <lineage>
        <taxon>Eukaryota</taxon>
        <taxon>Fungi</taxon>
        <taxon>Dikarya</taxon>
        <taxon>Basidiomycota</taxon>
        <taxon>Agaricomycotina</taxon>
        <taxon>Agaricomycetes</taxon>
        <taxon>Hymenochaetales</taxon>
        <taxon>Rickenellaceae</taxon>
        <taxon>Rickenella</taxon>
    </lineage>
</organism>
<dbReference type="Proteomes" id="UP000294933">
    <property type="component" value="Unassembled WGS sequence"/>
</dbReference>
<sequence length="696" mass="77543">MALSFLHIDAFPLYPSKHKPTSLFDLWFASRTRRLDPDRQRDHLPPGSPRPFTIANIFLAWNILKLSFFDMLALLWGLNPIRTVILIFLTIFRGLFPAFRGYSQAMILDEIQSLITSGNFPSARLGHLVVTEGARMLAESFFDSFANHNEAIVHSSVRYLMEYRQMEQRLRLDLPTLADPTTNDLLHESDLFVRSFMGMGGFGLFSPLDLVRVLSTLSELVSQLFILWSTSRGSAQLFLLAMLLLPTALSTVASWLPNFTPTHDLLYTPGEAQAAETQERMRTLAHSEPFRSEVVLFGLGPWILESWANARKVILGLDGLHNSRQSTLPWLLTPSNMSEMFMGLQNLPFLLYSSSTSLGSLALYRNSVQSLMYSVRSLTHTVKMSFQSVFLMGAFFAAMSIEPRLSPDPEKRIKYETPVGGKGMKIEAKNLSYTYPGNVKPTLRNVSFTLEAGETLAIVGYNGSGKSTLANVLLRIFDFDDGQLLINGTDIRRLDPNEYHSHVTALFQVFSKFNATVRENVGIGDVGRAFADSSVYQAACTAGAGKLIQSLPRGLDTQLECMGHESLAYGHFGPPPPYSELPNARHGLSGGEWQRLAISRAFMRARTADLLLLDEPTSHLDAHAQNEIFKTIDSLCREPTGGKIKTVIFITHQMSIAKRADKIAMFENGTITEFGTHEELLARPNSHYASLCQAAA</sequence>
<keyword evidence="4" id="KW-0812">Transmembrane</keyword>
<feature type="transmembrane region" description="Helical" evidence="4">
    <location>
        <begin position="237"/>
        <end position="256"/>
    </location>
</feature>
<dbReference type="PANTHER" id="PTHR24221:SF654">
    <property type="entry name" value="ATP-BINDING CASSETTE SUB-FAMILY B MEMBER 6"/>
    <property type="match status" value="1"/>
</dbReference>
<dbReference type="GO" id="GO:0034040">
    <property type="term" value="F:ATPase-coupled lipid transmembrane transporter activity"/>
    <property type="evidence" value="ECO:0007669"/>
    <property type="project" value="TreeGrafter"/>
</dbReference>
<evidence type="ECO:0000256" key="3">
    <source>
        <dbReference type="ARBA" id="ARBA00024363"/>
    </source>
</evidence>
<dbReference type="STRING" id="50990.A0A4R5XF23"/>
<evidence type="ECO:0000259" key="5">
    <source>
        <dbReference type="PROSITE" id="PS50893"/>
    </source>
</evidence>
<keyword evidence="1" id="KW-0547">Nucleotide-binding</keyword>
<dbReference type="InterPro" id="IPR003593">
    <property type="entry name" value="AAA+_ATPase"/>
</dbReference>